<comment type="caution">
    <text evidence="2">The sequence shown here is derived from an EMBL/GenBank/DDBJ whole genome shotgun (WGS) entry which is preliminary data.</text>
</comment>
<dbReference type="OrthoDB" id="6485698at2"/>
<evidence type="ECO:0000313" key="3">
    <source>
        <dbReference type="Proteomes" id="UP000179588"/>
    </source>
</evidence>
<proteinExistence type="predicted"/>
<reference evidence="2 3" key="1">
    <citation type="submission" date="2016-03" db="EMBL/GenBank/DDBJ databases">
        <title>Genome sequence of Providencia stuartii strain, isolated from the salivary glands of larval Lucilia sericata.</title>
        <authorList>
            <person name="Yuan Y."/>
            <person name="Zhang Y."/>
            <person name="Fu S."/>
            <person name="Crippen T.L."/>
            <person name="Visi D."/>
            <person name="Benbow M.E."/>
            <person name="Allen M."/>
            <person name="Tomberlin J.K."/>
            <person name="Sze S.-H."/>
            <person name="Tarone A.M."/>
        </authorList>
    </citation>
    <scope>NUCLEOTIDE SEQUENCE [LARGE SCALE GENOMIC DNA]</scope>
    <source>
        <strain evidence="2 3">Crippen</strain>
    </source>
</reference>
<dbReference type="Proteomes" id="UP000179588">
    <property type="component" value="Unassembled WGS sequence"/>
</dbReference>
<evidence type="ECO:0000256" key="1">
    <source>
        <dbReference type="SAM" id="Phobius"/>
    </source>
</evidence>
<feature type="transmembrane region" description="Helical" evidence="1">
    <location>
        <begin position="111"/>
        <end position="133"/>
    </location>
</feature>
<dbReference type="RefSeq" id="WP_070929644.1">
    <property type="nucleotide sequence ID" value="NZ_CANMXG010000004.1"/>
</dbReference>
<accession>A0A1S1HKY1</accession>
<keyword evidence="1" id="KW-0812">Transmembrane</keyword>
<feature type="transmembrane region" description="Helical" evidence="1">
    <location>
        <begin position="45"/>
        <end position="63"/>
    </location>
</feature>
<name>A0A1S1HKY1_PROST</name>
<keyword evidence="1" id="KW-1133">Transmembrane helix</keyword>
<organism evidence="2 3">
    <name type="scientific">Providencia stuartii</name>
    <dbReference type="NCBI Taxonomy" id="588"/>
    <lineage>
        <taxon>Bacteria</taxon>
        <taxon>Pseudomonadati</taxon>
        <taxon>Pseudomonadota</taxon>
        <taxon>Gammaproteobacteria</taxon>
        <taxon>Enterobacterales</taxon>
        <taxon>Morganellaceae</taxon>
        <taxon>Providencia</taxon>
    </lineage>
</organism>
<keyword evidence="1" id="KW-0472">Membrane</keyword>
<dbReference type="EMBL" id="LVIE01000212">
    <property type="protein sequence ID" value="OHT22697.1"/>
    <property type="molecule type" value="Genomic_DNA"/>
</dbReference>
<feature type="transmembrane region" description="Helical" evidence="1">
    <location>
        <begin position="20"/>
        <end position="39"/>
    </location>
</feature>
<gene>
    <name evidence="2" type="ORF">A3Q29_09315</name>
</gene>
<dbReference type="AlphaFoldDB" id="A0A1S1HKY1"/>
<sequence length="135" mass="16446">MNNLSDRQCGNVMVIFTSSWRYLASASLLAFICQFILYIYSFDNWVYLFVNSIIFIISHYYIFRLWFDNQLFQVLYQQDDCSHFDFALQYLFPKKQMITNMHQRWDGTKKLFNYALSLVVIHWVWLIVSVIMMRM</sequence>
<evidence type="ECO:0000313" key="2">
    <source>
        <dbReference type="EMBL" id="OHT22697.1"/>
    </source>
</evidence>
<protein>
    <submittedName>
        <fullName evidence="2">Uncharacterized protein</fullName>
    </submittedName>
</protein>
<keyword evidence="3" id="KW-1185">Reference proteome</keyword>